<evidence type="ECO:0000313" key="3">
    <source>
        <dbReference type="Proteomes" id="UP000608522"/>
    </source>
</evidence>
<dbReference type="RefSeq" id="WP_237403742.1">
    <property type="nucleotide sequence ID" value="NZ_BAAATO010000031.1"/>
</dbReference>
<comment type="caution">
    <text evidence="2">The sequence shown here is derived from an EMBL/GenBank/DDBJ whole genome shotgun (WGS) entry which is preliminary data.</text>
</comment>
<dbReference type="InterPro" id="IPR002575">
    <property type="entry name" value="Aminoglycoside_PTrfase"/>
</dbReference>
<proteinExistence type="predicted"/>
<dbReference type="Proteomes" id="UP000608522">
    <property type="component" value="Unassembled WGS sequence"/>
</dbReference>
<evidence type="ECO:0000313" key="2">
    <source>
        <dbReference type="EMBL" id="GHI76161.1"/>
    </source>
</evidence>
<feature type="domain" description="Aminoglycoside phosphotransferase" evidence="1">
    <location>
        <begin position="34"/>
        <end position="249"/>
    </location>
</feature>
<dbReference type="Gene3D" id="3.90.1200.10">
    <property type="match status" value="1"/>
</dbReference>
<keyword evidence="3" id="KW-1185">Reference proteome</keyword>
<protein>
    <recommendedName>
        <fullName evidence="1">Aminoglycoside phosphotransferase domain-containing protein</fullName>
    </recommendedName>
</protein>
<dbReference type="EMBL" id="BNED01000005">
    <property type="protein sequence ID" value="GHI76161.1"/>
    <property type="molecule type" value="Genomic_DNA"/>
</dbReference>
<dbReference type="SUPFAM" id="SSF56112">
    <property type="entry name" value="Protein kinase-like (PK-like)"/>
    <property type="match status" value="1"/>
</dbReference>
<accession>A0ABQ3T701</accession>
<organism evidence="2 3">
    <name type="scientific">Streptomyces spororaveus</name>
    <dbReference type="NCBI Taxonomy" id="284039"/>
    <lineage>
        <taxon>Bacteria</taxon>
        <taxon>Bacillati</taxon>
        <taxon>Actinomycetota</taxon>
        <taxon>Actinomycetes</taxon>
        <taxon>Kitasatosporales</taxon>
        <taxon>Streptomycetaceae</taxon>
        <taxon>Streptomyces</taxon>
    </lineage>
</organism>
<reference evidence="3" key="1">
    <citation type="submission" date="2023-07" db="EMBL/GenBank/DDBJ databases">
        <title>Whole genome shotgun sequence of Streptomyces spororaveus NBRC 15456.</title>
        <authorList>
            <person name="Komaki H."/>
            <person name="Tamura T."/>
        </authorList>
    </citation>
    <scope>NUCLEOTIDE SEQUENCE [LARGE SCALE GENOMIC DNA]</scope>
    <source>
        <strain evidence="3">NBRC 15456</strain>
    </source>
</reference>
<name>A0ABQ3T701_9ACTN</name>
<dbReference type="InterPro" id="IPR011009">
    <property type="entry name" value="Kinase-like_dom_sf"/>
</dbReference>
<evidence type="ECO:0000259" key="1">
    <source>
        <dbReference type="Pfam" id="PF01636"/>
    </source>
</evidence>
<dbReference type="Pfam" id="PF01636">
    <property type="entry name" value="APH"/>
    <property type="match status" value="1"/>
</dbReference>
<sequence>MNESKQIPPVLAQWAEQRLGPVMTVHDAAHNRPSSRVWELATHQGVHAYLKISPDEQAFTREALAYRSVVPALGHGRAPQLLDCRAEDLVLLLSAVPGTPVKALRMTTTEEGVLYEQAGLLTARLHEAGATGESTQEVAEAAFLAAADKVEMHLAQAGSLMSSAEQKLVRGYAQRLRQVGSVPVGLVHGDNRPRNWLWSRPDQRLFLIDFELTRMAPAVQDFVILATTVWAERPDRMDAFFQGYGRQLAEGERIALRCLTALDAAASLAWGPSHSDAFVTSSGRRTLERFMHEDQP</sequence>
<gene>
    <name evidence="2" type="ORF">Sspor_17220</name>
</gene>